<dbReference type="EMBL" id="DVMO01000079">
    <property type="protein sequence ID" value="HIU27768.1"/>
    <property type="molecule type" value="Genomic_DNA"/>
</dbReference>
<evidence type="ECO:0000313" key="4">
    <source>
        <dbReference type="EMBL" id="HIU27768.1"/>
    </source>
</evidence>
<dbReference type="InterPro" id="IPR000182">
    <property type="entry name" value="GNAT_dom"/>
</dbReference>
<dbReference type="Proteomes" id="UP000824091">
    <property type="component" value="Unassembled WGS sequence"/>
</dbReference>
<evidence type="ECO:0000259" key="3">
    <source>
        <dbReference type="PROSITE" id="PS51186"/>
    </source>
</evidence>
<reference evidence="4" key="1">
    <citation type="submission" date="2020-10" db="EMBL/GenBank/DDBJ databases">
        <authorList>
            <person name="Gilroy R."/>
        </authorList>
    </citation>
    <scope>NUCLEOTIDE SEQUENCE</scope>
    <source>
        <strain evidence="4">11300</strain>
    </source>
</reference>
<sequence length="162" mass="18029">MYIRPAHNDDLQTIFDIERNTFPPQEAACLETFAYRLKNFPECFFVAENDEGIIVAFLSGRPALRLTGQGVTDDMYENVQLPSGDTFVILSVNTRPDFQNMGYASGLLSHAACTAKKLGCRRMLLACKEEKLSFYGRAGYVSTGVSDSCHGGAVWYDMTMDL</sequence>
<keyword evidence="2" id="KW-0012">Acyltransferase</keyword>
<name>A0A9D1I5V7_9FIRM</name>
<dbReference type="PANTHER" id="PTHR10908">
    <property type="entry name" value="SEROTONIN N-ACETYLTRANSFERASE"/>
    <property type="match status" value="1"/>
</dbReference>
<gene>
    <name evidence="4" type="ORF">IAD16_05265</name>
</gene>
<evidence type="ECO:0000256" key="2">
    <source>
        <dbReference type="ARBA" id="ARBA00023315"/>
    </source>
</evidence>
<comment type="caution">
    <text evidence="4">The sequence shown here is derived from an EMBL/GenBank/DDBJ whole genome shotgun (WGS) entry which is preliminary data.</text>
</comment>
<reference evidence="4" key="2">
    <citation type="journal article" date="2021" name="PeerJ">
        <title>Extensive microbial diversity within the chicken gut microbiome revealed by metagenomics and culture.</title>
        <authorList>
            <person name="Gilroy R."/>
            <person name="Ravi A."/>
            <person name="Getino M."/>
            <person name="Pursley I."/>
            <person name="Horton D.L."/>
            <person name="Alikhan N.F."/>
            <person name="Baker D."/>
            <person name="Gharbi K."/>
            <person name="Hall N."/>
            <person name="Watson M."/>
            <person name="Adriaenssens E.M."/>
            <person name="Foster-Nyarko E."/>
            <person name="Jarju S."/>
            <person name="Secka A."/>
            <person name="Antonio M."/>
            <person name="Oren A."/>
            <person name="Chaudhuri R.R."/>
            <person name="La Ragione R."/>
            <person name="Hildebrand F."/>
            <person name="Pallen M.J."/>
        </authorList>
    </citation>
    <scope>NUCLEOTIDE SEQUENCE</scope>
    <source>
        <strain evidence="4">11300</strain>
    </source>
</reference>
<dbReference type="Gene3D" id="3.40.630.30">
    <property type="match status" value="1"/>
</dbReference>
<evidence type="ECO:0000256" key="1">
    <source>
        <dbReference type="ARBA" id="ARBA00022679"/>
    </source>
</evidence>
<dbReference type="SUPFAM" id="SSF55729">
    <property type="entry name" value="Acyl-CoA N-acyltransferases (Nat)"/>
    <property type="match status" value="1"/>
</dbReference>
<accession>A0A9D1I5V7</accession>
<dbReference type="InterPro" id="IPR016181">
    <property type="entry name" value="Acyl_CoA_acyltransferase"/>
</dbReference>
<protein>
    <submittedName>
        <fullName evidence="4">GNAT family N-acetyltransferase</fullName>
    </submittedName>
</protein>
<dbReference type="GO" id="GO:0008080">
    <property type="term" value="F:N-acetyltransferase activity"/>
    <property type="evidence" value="ECO:0007669"/>
    <property type="project" value="UniProtKB-ARBA"/>
</dbReference>
<dbReference type="PROSITE" id="PS51186">
    <property type="entry name" value="GNAT"/>
    <property type="match status" value="1"/>
</dbReference>
<dbReference type="Pfam" id="PF00583">
    <property type="entry name" value="Acetyltransf_1"/>
    <property type="match status" value="1"/>
</dbReference>
<evidence type="ECO:0000313" key="5">
    <source>
        <dbReference type="Proteomes" id="UP000824091"/>
    </source>
</evidence>
<keyword evidence="1" id="KW-0808">Transferase</keyword>
<dbReference type="InterPro" id="IPR051635">
    <property type="entry name" value="SNAT-like"/>
</dbReference>
<feature type="domain" description="N-acetyltransferase" evidence="3">
    <location>
        <begin position="1"/>
        <end position="161"/>
    </location>
</feature>
<dbReference type="CDD" id="cd04301">
    <property type="entry name" value="NAT_SF"/>
    <property type="match status" value="1"/>
</dbReference>
<proteinExistence type="predicted"/>
<organism evidence="4 5">
    <name type="scientific">Candidatus Fimisoma avicola</name>
    <dbReference type="NCBI Taxonomy" id="2840826"/>
    <lineage>
        <taxon>Bacteria</taxon>
        <taxon>Bacillati</taxon>
        <taxon>Bacillota</taxon>
        <taxon>Clostridia</taxon>
        <taxon>Eubacteriales</taxon>
        <taxon>Candidatus Fimisoma</taxon>
    </lineage>
</organism>
<dbReference type="AlphaFoldDB" id="A0A9D1I5V7"/>
<dbReference type="PANTHER" id="PTHR10908:SF0">
    <property type="entry name" value="SEROTONIN N-ACETYLTRANSFERASE"/>
    <property type="match status" value="1"/>
</dbReference>